<gene>
    <name evidence="2" type="ORF">AWW68_18295</name>
</gene>
<organism evidence="2 3">
    <name type="scientific">Roseivirga spongicola</name>
    <dbReference type="NCBI Taxonomy" id="333140"/>
    <lineage>
        <taxon>Bacteria</taxon>
        <taxon>Pseudomonadati</taxon>
        <taxon>Bacteroidota</taxon>
        <taxon>Cytophagia</taxon>
        <taxon>Cytophagales</taxon>
        <taxon>Roseivirgaceae</taxon>
        <taxon>Roseivirga</taxon>
    </lineage>
</organism>
<feature type="transmembrane region" description="Helical" evidence="1">
    <location>
        <begin position="228"/>
        <end position="252"/>
    </location>
</feature>
<dbReference type="STRING" id="333140.AWW68_18295"/>
<sequence>MEEIDRDDDSKEGKLRRWVANLQLESWQLELLITGFSIFLLASGIDEYENIRARINFNKLVATQDNTVIFAAAGKAILGTIPYVIQFFLISLLLHLLLRGFWIGIVGLSSVSNTIDYDKLNLKGPFKKYIPKRVRTLDDLIFYLDQVSSVIFAYTYLIVFSIISVVLVGCFLFIFIGTINFITGTFGMSSVASLGIVLIMILFVLLFIGAIVFFLDSILFSAFKKSKWFSVIFFPIYRVFSVLSLSFIYRSIYYHLITNFKRKHIVSVTLVLVAVAVATTRLNSWDRHTFFPGDGVHNARVIETSFYDDERKSRFVYSASIPSKVVKESFLPLFVRYSPSMNMSLAFFCPDAQGINDKTTLRESIEAGVQSQFDSTKTVVELLQKDNVSAENLISIIDCIESTFEVKVDGELIDLDFSFAYHPNENEKGFLQMIDLEAFARGKHVITVNHFEYQGAPFLGEVTRERFKMTQLAEIVFWKE</sequence>
<accession>A0A150WYJ9</accession>
<proteinExistence type="predicted"/>
<comment type="caution">
    <text evidence="2">The sequence shown here is derived from an EMBL/GenBank/DDBJ whole genome shotgun (WGS) entry which is preliminary data.</text>
</comment>
<reference evidence="2 3" key="1">
    <citation type="submission" date="2016-01" db="EMBL/GenBank/DDBJ databases">
        <title>Genome sequencing of Roseivirga spongicola UST030701-084.</title>
        <authorList>
            <person name="Selvaratnam C."/>
            <person name="Thevarajoo S."/>
            <person name="Goh K.M."/>
            <person name="Ee R."/>
            <person name="Chan K.-G."/>
            <person name="Chong C.S."/>
        </authorList>
    </citation>
    <scope>NUCLEOTIDE SEQUENCE [LARGE SCALE GENOMIC DNA]</scope>
    <source>
        <strain evidence="2 3">UST030701-084</strain>
    </source>
</reference>
<dbReference type="Proteomes" id="UP000075606">
    <property type="component" value="Unassembled WGS sequence"/>
</dbReference>
<dbReference type="RefSeq" id="WP_068225118.1">
    <property type="nucleotide sequence ID" value="NZ_LRPC01000032.1"/>
</dbReference>
<evidence type="ECO:0000256" key="1">
    <source>
        <dbReference type="SAM" id="Phobius"/>
    </source>
</evidence>
<feature type="transmembrane region" description="Helical" evidence="1">
    <location>
        <begin position="264"/>
        <end position="282"/>
    </location>
</feature>
<evidence type="ECO:0000313" key="3">
    <source>
        <dbReference type="Proteomes" id="UP000075606"/>
    </source>
</evidence>
<feature type="transmembrane region" description="Helical" evidence="1">
    <location>
        <begin position="194"/>
        <end position="222"/>
    </location>
</feature>
<name>A0A150WYJ9_9BACT</name>
<protein>
    <submittedName>
        <fullName evidence="2">Uncharacterized protein</fullName>
    </submittedName>
</protein>
<keyword evidence="1" id="KW-0472">Membrane</keyword>
<keyword evidence="1" id="KW-0812">Transmembrane</keyword>
<evidence type="ECO:0000313" key="2">
    <source>
        <dbReference type="EMBL" id="KYG71496.1"/>
    </source>
</evidence>
<dbReference type="AlphaFoldDB" id="A0A150WYJ9"/>
<keyword evidence="1" id="KW-1133">Transmembrane helix</keyword>
<feature type="transmembrane region" description="Helical" evidence="1">
    <location>
        <begin position="66"/>
        <end position="90"/>
    </location>
</feature>
<feature type="transmembrane region" description="Helical" evidence="1">
    <location>
        <begin position="162"/>
        <end position="182"/>
    </location>
</feature>
<dbReference type="OrthoDB" id="1491387at2"/>
<keyword evidence="3" id="KW-1185">Reference proteome</keyword>
<dbReference type="EMBL" id="LRPC01000032">
    <property type="protein sequence ID" value="KYG71496.1"/>
    <property type="molecule type" value="Genomic_DNA"/>
</dbReference>